<evidence type="ECO:0000259" key="11">
    <source>
        <dbReference type="Pfam" id="PF00060"/>
    </source>
</evidence>
<feature type="transmembrane region" description="Helical" evidence="10">
    <location>
        <begin position="204"/>
        <end position="228"/>
    </location>
</feature>
<keyword evidence="6 10" id="KW-0472">Membrane</keyword>
<keyword evidence="7" id="KW-0675">Receptor</keyword>
<feature type="transmembrane region" description="Helical" evidence="10">
    <location>
        <begin position="139"/>
        <end position="160"/>
    </location>
</feature>
<evidence type="ECO:0000256" key="7">
    <source>
        <dbReference type="ARBA" id="ARBA00023170"/>
    </source>
</evidence>
<feature type="domain" description="Solute-binding protein family 3/N-terminal" evidence="12">
    <location>
        <begin position="35"/>
        <end position="353"/>
    </location>
</feature>
<evidence type="ECO:0000259" key="12">
    <source>
        <dbReference type="Pfam" id="PF00497"/>
    </source>
</evidence>
<evidence type="ECO:0000256" key="1">
    <source>
        <dbReference type="ARBA" id="ARBA00004141"/>
    </source>
</evidence>
<evidence type="ECO:0000256" key="9">
    <source>
        <dbReference type="ARBA" id="ARBA00023303"/>
    </source>
</evidence>
<comment type="caution">
    <text evidence="13">The sequence shown here is derived from an EMBL/GenBank/DDBJ whole genome shotgun (WGS) entry which is preliminary data.</text>
</comment>
<keyword evidence="9" id="KW-0407">Ion channel</keyword>
<keyword evidence="5" id="KW-0406">Ion transport</keyword>
<dbReference type="SUPFAM" id="SSF81324">
    <property type="entry name" value="Voltage-gated potassium channels"/>
    <property type="match status" value="1"/>
</dbReference>
<dbReference type="Gene3D" id="1.10.287.70">
    <property type="match status" value="1"/>
</dbReference>
<comment type="subcellular location">
    <subcellularLocation>
        <location evidence="1">Membrane</location>
        <topology evidence="1">Multi-pass membrane protein</topology>
    </subcellularLocation>
</comment>
<feature type="domain" description="Ionotropic glutamate receptor C-terminal" evidence="11">
    <location>
        <begin position="145"/>
        <end position="265"/>
    </location>
</feature>
<dbReference type="GO" id="GO:0016020">
    <property type="term" value="C:membrane"/>
    <property type="evidence" value="ECO:0007669"/>
    <property type="project" value="UniProtKB-SubCell"/>
</dbReference>
<name>A0A508A1T1_9FLAO</name>
<dbReference type="Proteomes" id="UP000317169">
    <property type="component" value="Unassembled WGS sequence"/>
</dbReference>
<evidence type="ECO:0000256" key="2">
    <source>
        <dbReference type="ARBA" id="ARBA00022448"/>
    </source>
</evidence>
<keyword evidence="2" id="KW-0813">Transport</keyword>
<protein>
    <submittedName>
        <fullName evidence="13">Transporter substrate-binding domain-containing protein</fullName>
    </submittedName>
</protein>
<dbReference type="OrthoDB" id="9799090at2"/>
<evidence type="ECO:0000256" key="3">
    <source>
        <dbReference type="ARBA" id="ARBA00022692"/>
    </source>
</evidence>
<dbReference type="InterPro" id="IPR001320">
    <property type="entry name" value="Iontro_rcpt_C"/>
</dbReference>
<dbReference type="Pfam" id="PF00497">
    <property type="entry name" value="SBP_bac_3"/>
    <property type="match status" value="1"/>
</dbReference>
<evidence type="ECO:0000256" key="4">
    <source>
        <dbReference type="ARBA" id="ARBA00022989"/>
    </source>
</evidence>
<sequence length="353" mass="40091">MRNYLLGVFCLFYFLSFGQDTTAAKDFSSKEFSIGVFETPPFVTKTPNGFGGMSVKSWKMVNEKLQWDYNFKEYESLGALIKGVEAGEVDFSINPITVTDNRMKRLDFSQPYFISNTGIAKKSESAVWKIISNLWSWKFLSAILILLFILLVFGTLVWFFERKKNEEFGGKGAQGIYEGLWWSAVTMTTVGYGDKSPRTTGGRVVGLIWMFMAVIILSSLTAGIASALTVQSISDEIASIDDLGRFKVATVENSSSQELLDLYQIDYITVTNGEEGIEKLLDQEYLFVYDLPILQYEVKEQGLEKDIEILERSLKRDYFSYSFPKNTALVEPINPEIIAVLKTMEWSKIIENY</sequence>
<dbReference type="SUPFAM" id="SSF53850">
    <property type="entry name" value="Periplasmic binding protein-like II"/>
    <property type="match status" value="1"/>
</dbReference>
<evidence type="ECO:0000313" key="14">
    <source>
        <dbReference type="Proteomes" id="UP000317169"/>
    </source>
</evidence>
<keyword evidence="3 10" id="KW-0812">Transmembrane</keyword>
<dbReference type="InterPro" id="IPR001638">
    <property type="entry name" value="Solute-binding_3/MltF_N"/>
</dbReference>
<reference evidence="13 14" key="1">
    <citation type="submission" date="2019-06" db="EMBL/GenBank/DDBJ databases">
        <title>Flavibacter putida gen. nov., sp. nov., a novel marine bacterium of the family Flavobacteriaceae isolated from coastal seawater.</title>
        <authorList>
            <person name="Feng X."/>
        </authorList>
    </citation>
    <scope>NUCLEOTIDE SEQUENCE [LARGE SCALE GENOMIC DNA]</scope>
    <source>
        <strain evidence="13 14">PLHSN227</strain>
    </source>
</reference>
<dbReference type="Pfam" id="PF00060">
    <property type="entry name" value="Lig_chan"/>
    <property type="match status" value="1"/>
</dbReference>
<dbReference type="Gene3D" id="3.40.190.10">
    <property type="entry name" value="Periplasmic binding protein-like II"/>
    <property type="match status" value="2"/>
</dbReference>
<proteinExistence type="predicted"/>
<gene>
    <name evidence="13" type="ORF">FKR84_04635</name>
</gene>
<keyword evidence="4 10" id="KW-1133">Transmembrane helix</keyword>
<evidence type="ECO:0000256" key="10">
    <source>
        <dbReference type="SAM" id="Phobius"/>
    </source>
</evidence>
<dbReference type="EMBL" id="VIAR01000003">
    <property type="protein sequence ID" value="TQD39782.1"/>
    <property type="molecule type" value="Genomic_DNA"/>
</dbReference>
<accession>A0A508A1T1</accession>
<dbReference type="PRINTS" id="PR00169">
    <property type="entry name" value="KCHANNEL"/>
</dbReference>
<evidence type="ECO:0000256" key="8">
    <source>
        <dbReference type="ARBA" id="ARBA00023180"/>
    </source>
</evidence>
<evidence type="ECO:0000313" key="13">
    <source>
        <dbReference type="EMBL" id="TQD39782.1"/>
    </source>
</evidence>
<dbReference type="PANTHER" id="PTHR18966">
    <property type="entry name" value="IONOTROPIC GLUTAMATE RECEPTOR"/>
    <property type="match status" value="1"/>
</dbReference>
<evidence type="ECO:0000256" key="5">
    <source>
        <dbReference type="ARBA" id="ARBA00023065"/>
    </source>
</evidence>
<organism evidence="13 14">
    <name type="scientific">Haloflavibacter putidus</name>
    <dbReference type="NCBI Taxonomy" id="2576776"/>
    <lineage>
        <taxon>Bacteria</taxon>
        <taxon>Pseudomonadati</taxon>
        <taxon>Bacteroidota</taxon>
        <taxon>Flavobacteriia</taxon>
        <taxon>Flavobacteriales</taxon>
        <taxon>Flavobacteriaceae</taxon>
        <taxon>Haloflavibacter</taxon>
    </lineage>
</organism>
<dbReference type="GO" id="GO:0015276">
    <property type="term" value="F:ligand-gated monoatomic ion channel activity"/>
    <property type="evidence" value="ECO:0007669"/>
    <property type="project" value="InterPro"/>
</dbReference>
<dbReference type="InterPro" id="IPR015683">
    <property type="entry name" value="Ionotropic_Glu_rcpt"/>
</dbReference>
<dbReference type="AlphaFoldDB" id="A0A508A1T1"/>
<keyword evidence="8" id="KW-0325">Glycoprotein</keyword>
<keyword evidence="14" id="KW-1185">Reference proteome</keyword>
<dbReference type="RefSeq" id="WP_141421070.1">
    <property type="nucleotide sequence ID" value="NZ_VIAR01000003.1"/>
</dbReference>
<evidence type="ECO:0000256" key="6">
    <source>
        <dbReference type="ARBA" id="ARBA00023136"/>
    </source>
</evidence>